<evidence type="ECO:0000313" key="3">
    <source>
        <dbReference type="EMBL" id="CAH1243377.1"/>
    </source>
</evidence>
<accession>A0A8K0E6G5</accession>
<feature type="compositionally biased region" description="Acidic residues" evidence="1">
    <location>
        <begin position="27"/>
        <end position="36"/>
    </location>
</feature>
<sequence length="703" mass="77565">MMAWQDTCVPCSIAEVEVSSSNDIEVAEDPADDDYGDVTVEGPVLPADNRNEDTINKGGRPKKRKPPKPFEVGNNVKRLSADRAVDNDDIETDAPSYNKYKRVDGEMCSLARRPSQDDTPGGLRPKTRPPTLLESLSGAPSTAVVTEDRVFNSIIFLDAVSAFSNAHSDVSPGCRVLMRMPVSQERKFGMGYWEAIRCERCGFTRPRQKMYEEGERIPGHTRGPLPGKKNAQLALGLTKVPVGAASVHTLFCSVELSLPTKSSLHNLSTGMAGPLISVAEQALADNRSTLRTVMQLRGDQVEDGKPVAVAAAADGVFNNPCYKGYHQKSTQVALPVRESETAKKMIIGFGFANKFAAVGAASAYPKSAPIGNAEEWLGGKVAQQMFNSSPLLLKALVTDGCGQIFRGFQSATHNLQPGFIIEQQDCTVHTSRRQRACVFKAKFSSQLLTGKVGFNGKVTEETRKAFCTVLSKAIASRCSGELNGARYAHPTDDFKYHTAVWAAKYNILDCYSGNHTKCFYVSFVCRCTPVDLVHIPKYLPRKQYLLLTAEDRVELLEVVLDAKLSDDRITRQRYLRSTNCVEAMHRCMHKSLPKYLLFKKLAEMRAFSAVHSAAVGGVGESIARLGQHFGVGPRSGGEAARRLLQIDRQAHSDKRRQQSDEHRRKRKKTSLSQPSKRVEKIMPETPAPACHLRYEDEHSYLQP</sequence>
<name>A0A8K0E6G5_BRALA</name>
<organism evidence="3 4">
    <name type="scientific">Branchiostoma lanceolatum</name>
    <name type="common">Common lancelet</name>
    <name type="synonym">Amphioxus lanceolatum</name>
    <dbReference type="NCBI Taxonomy" id="7740"/>
    <lineage>
        <taxon>Eukaryota</taxon>
        <taxon>Metazoa</taxon>
        <taxon>Chordata</taxon>
        <taxon>Cephalochordata</taxon>
        <taxon>Leptocardii</taxon>
        <taxon>Amphioxiformes</taxon>
        <taxon>Branchiostomatidae</taxon>
        <taxon>Branchiostoma</taxon>
    </lineage>
</organism>
<feature type="domain" description="Mutator-like transposase" evidence="2">
    <location>
        <begin position="149"/>
        <end position="525"/>
    </location>
</feature>
<dbReference type="AlphaFoldDB" id="A0A8K0E6G5"/>
<feature type="compositionally biased region" description="Basic and acidic residues" evidence="1">
    <location>
        <begin position="648"/>
        <end position="662"/>
    </location>
</feature>
<reference evidence="3" key="1">
    <citation type="submission" date="2022-01" db="EMBL/GenBank/DDBJ databases">
        <authorList>
            <person name="Braso-Vives M."/>
        </authorList>
    </citation>
    <scope>NUCLEOTIDE SEQUENCE</scope>
</reference>
<evidence type="ECO:0000313" key="4">
    <source>
        <dbReference type="Proteomes" id="UP000838412"/>
    </source>
</evidence>
<protein>
    <submittedName>
        <fullName evidence="3">Hypp7079 protein</fullName>
    </submittedName>
</protein>
<gene>
    <name evidence="3" type="primary">Hypp7079</name>
    <name evidence="3" type="ORF">BLAG_LOCUS6361</name>
</gene>
<proteinExistence type="predicted"/>
<feature type="region of interest" description="Disordered" evidence="1">
    <location>
        <begin position="109"/>
        <end position="131"/>
    </location>
</feature>
<dbReference type="InterPro" id="IPR049012">
    <property type="entry name" value="Mutator_transp_dom"/>
</dbReference>
<feature type="region of interest" description="Disordered" evidence="1">
    <location>
        <begin position="27"/>
        <end position="73"/>
    </location>
</feature>
<dbReference type="OrthoDB" id="10167441at2759"/>
<evidence type="ECO:0000259" key="2">
    <source>
        <dbReference type="Pfam" id="PF20700"/>
    </source>
</evidence>
<dbReference type="EMBL" id="OV696698">
    <property type="protein sequence ID" value="CAH1243377.1"/>
    <property type="molecule type" value="Genomic_DNA"/>
</dbReference>
<dbReference type="Proteomes" id="UP000838412">
    <property type="component" value="Chromosome 13"/>
</dbReference>
<evidence type="ECO:0000256" key="1">
    <source>
        <dbReference type="SAM" id="MobiDB-lite"/>
    </source>
</evidence>
<keyword evidence="4" id="KW-1185">Reference proteome</keyword>
<dbReference type="Pfam" id="PF20700">
    <property type="entry name" value="Mutator"/>
    <property type="match status" value="1"/>
</dbReference>
<feature type="region of interest" description="Disordered" evidence="1">
    <location>
        <begin position="648"/>
        <end position="703"/>
    </location>
</feature>
<feature type="compositionally biased region" description="Basic and acidic residues" evidence="1">
    <location>
        <begin position="692"/>
        <end position="703"/>
    </location>
</feature>